<proteinExistence type="predicted"/>
<dbReference type="OrthoDB" id="9778777at2"/>
<dbReference type="GO" id="GO:0016491">
    <property type="term" value="F:oxidoreductase activity"/>
    <property type="evidence" value="ECO:0007669"/>
    <property type="project" value="UniProtKB-KW"/>
</dbReference>
<evidence type="ECO:0000256" key="1">
    <source>
        <dbReference type="SAM" id="Phobius"/>
    </source>
</evidence>
<protein>
    <submittedName>
        <fullName evidence="3">Sulfoxide reductase catalytic subunit YedY</fullName>
        <ecNumber evidence="3">1.8.-.-</ecNumber>
    </submittedName>
</protein>
<keyword evidence="1" id="KW-1133">Transmembrane helix</keyword>
<name>A0A2S9XBZ7_9BACT</name>
<dbReference type="Proteomes" id="UP000238823">
    <property type="component" value="Unassembled WGS sequence"/>
</dbReference>
<sequence>MSATKRGGLLDEQAQQARRREERRRFIRLAAVGTTVAALGGYYFLVPDEQTKAARRERLPDGRARLPPGQKVIEQLKPMGGSRGDVRKSAFRLKVHGAVDAPFELDFAELSSLPQAELDLDVHCVTGWSRLGARWQGVRVAELAARAQVRPTARHVILEAAHGYTANVRIEDALADSSLVAHRYEGEPLASPNGAPARALIPHLYFWKSAKWLEGIRFVERDEPGFWEVRGYHNHADPWLEQRYG</sequence>
<accession>A0A2S9XBZ7</accession>
<dbReference type="PANTHER" id="PTHR43032:SF4">
    <property type="entry name" value="OXIDOREDUCTASE MOLYBDOPTERIN-BINDING DOMAIN-CONTAINING PROTEIN"/>
    <property type="match status" value="1"/>
</dbReference>
<dbReference type="AlphaFoldDB" id="A0A2S9XBZ7"/>
<feature type="domain" description="Oxidoreductase molybdopterin-binding" evidence="2">
    <location>
        <begin position="86"/>
        <end position="227"/>
    </location>
</feature>
<dbReference type="NCBIfam" id="TIGR01409">
    <property type="entry name" value="TAT_signal_seq"/>
    <property type="match status" value="1"/>
</dbReference>
<gene>
    <name evidence="3" type="primary">yedY_3</name>
    <name evidence="3" type="ORF">ENSA7_82630</name>
</gene>
<evidence type="ECO:0000259" key="2">
    <source>
        <dbReference type="Pfam" id="PF00174"/>
    </source>
</evidence>
<feature type="transmembrane region" description="Helical" evidence="1">
    <location>
        <begin position="26"/>
        <end position="45"/>
    </location>
</feature>
<comment type="caution">
    <text evidence="3">The sequence shown here is derived from an EMBL/GenBank/DDBJ whole genome shotgun (WGS) entry which is preliminary data.</text>
</comment>
<dbReference type="Pfam" id="PF00174">
    <property type="entry name" value="Oxidored_molyb"/>
    <property type="match status" value="1"/>
</dbReference>
<dbReference type="EMBL" id="PVNL01000192">
    <property type="protein sequence ID" value="PRP90378.1"/>
    <property type="molecule type" value="Genomic_DNA"/>
</dbReference>
<keyword evidence="1" id="KW-0472">Membrane</keyword>
<dbReference type="PROSITE" id="PS51318">
    <property type="entry name" value="TAT"/>
    <property type="match status" value="1"/>
</dbReference>
<dbReference type="Gene3D" id="3.90.420.10">
    <property type="entry name" value="Oxidoreductase, molybdopterin-binding domain"/>
    <property type="match status" value="1"/>
</dbReference>
<evidence type="ECO:0000313" key="3">
    <source>
        <dbReference type="EMBL" id="PRP90378.1"/>
    </source>
</evidence>
<dbReference type="SUPFAM" id="SSF56524">
    <property type="entry name" value="Oxidoreductase molybdopterin-binding domain"/>
    <property type="match status" value="1"/>
</dbReference>
<dbReference type="RefSeq" id="WP_106094997.1">
    <property type="nucleotide sequence ID" value="NZ_PVNL01000192.1"/>
</dbReference>
<dbReference type="EC" id="1.8.-.-" evidence="3"/>
<dbReference type="InterPro" id="IPR019546">
    <property type="entry name" value="TAT_signal_bac_arc"/>
</dbReference>
<keyword evidence="3" id="KW-0560">Oxidoreductase</keyword>
<reference evidence="3 4" key="1">
    <citation type="submission" date="2018-03" db="EMBL/GenBank/DDBJ databases">
        <title>Draft Genome Sequences of the Obligatory Marine Myxobacteria Enhygromyxa salina SWB007.</title>
        <authorList>
            <person name="Poehlein A."/>
            <person name="Moghaddam J.A."/>
            <person name="Harms H."/>
            <person name="Alanjari M."/>
            <person name="Koenig G.M."/>
            <person name="Daniel R."/>
            <person name="Schaeberle T.F."/>
        </authorList>
    </citation>
    <scope>NUCLEOTIDE SEQUENCE [LARGE SCALE GENOMIC DNA]</scope>
    <source>
        <strain evidence="3 4">SWB007</strain>
    </source>
</reference>
<evidence type="ECO:0000313" key="4">
    <source>
        <dbReference type="Proteomes" id="UP000238823"/>
    </source>
</evidence>
<dbReference type="InterPro" id="IPR000572">
    <property type="entry name" value="OxRdtase_Mopterin-bd_dom"/>
</dbReference>
<organism evidence="3 4">
    <name type="scientific">Enhygromyxa salina</name>
    <dbReference type="NCBI Taxonomy" id="215803"/>
    <lineage>
        <taxon>Bacteria</taxon>
        <taxon>Pseudomonadati</taxon>
        <taxon>Myxococcota</taxon>
        <taxon>Polyangia</taxon>
        <taxon>Nannocystales</taxon>
        <taxon>Nannocystaceae</taxon>
        <taxon>Enhygromyxa</taxon>
    </lineage>
</organism>
<dbReference type="InterPro" id="IPR036374">
    <property type="entry name" value="OxRdtase_Mopterin-bd_sf"/>
</dbReference>
<dbReference type="InterPro" id="IPR006311">
    <property type="entry name" value="TAT_signal"/>
</dbReference>
<keyword evidence="1" id="KW-0812">Transmembrane</keyword>
<dbReference type="PANTHER" id="PTHR43032">
    <property type="entry name" value="PROTEIN-METHIONINE-SULFOXIDE REDUCTASE"/>
    <property type="match status" value="1"/>
</dbReference>